<dbReference type="EMBL" id="BMZE01000002">
    <property type="protein sequence ID" value="GHA21349.1"/>
    <property type="molecule type" value="Genomic_DNA"/>
</dbReference>
<reference evidence="1" key="2">
    <citation type="submission" date="2020-09" db="EMBL/GenBank/DDBJ databases">
        <authorList>
            <person name="Sun Q."/>
            <person name="Kim S."/>
        </authorList>
    </citation>
    <scope>NUCLEOTIDE SEQUENCE</scope>
    <source>
        <strain evidence="1">KCTC 32437</strain>
    </source>
</reference>
<evidence type="ECO:0000313" key="1">
    <source>
        <dbReference type="EMBL" id="GHA21349.1"/>
    </source>
</evidence>
<protein>
    <submittedName>
        <fullName evidence="1">Uncharacterized protein</fullName>
    </submittedName>
</protein>
<reference evidence="1" key="1">
    <citation type="journal article" date="2014" name="Int. J. Syst. Evol. Microbiol.">
        <title>Complete genome sequence of Corynebacterium casei LMG S-19264T (=DSM 44701T), isolated from a smear-ripened cheese.</title>
        <authorList>
            <consortium name="US DOE Joint Genome Institute (JGI-PGF)"/>
            <person name="Walter F."/>
            <person name="Albersmeier A."/>
            <person name="Kalinowski J."/>
            <person name="Ruckert C."/>
        </authorList>
    </citation>
    <scope>NUCLEOTIDE SEQUENCE</scope>
    <source>
        <strain evidence="1">KCTC 32437</strain>
    </source>
</reference>
<dbReference type="Proteomes" id="UP000646579">
    <property type="component" value="Unassembled WGS sequence"/>
</dbReference>
<name>A0A918S4T2_9HYPH</name>
<keyword evidence="2" id="KW-1185">Reference proteome</keyword>
<comment type="caution">
    <text evidence="1">The sequence shown here is derived from an EMBL/GenBank/DDBJ whole genome shotgun (WGS) entry which is preliminary data.</text>
</comment>
<accession>A0A918S4T2</accession>
<sequence>MAETFCRAANLIAGSHRLGQVPHSAPTLGAGGFSADCDIVEKVIVEIEQGTALTLNRVG</sequence>
<gene>
    <name evidence="1" type="ORF">GCM10007989_15840</name>
</gene>
<proteinExistence type="predicted"/>
<evidence type="ECO:0000313" key="2">
    <source>
        <dbReference type="Proteomes" id="UP000646579"/>
    </source>
</evidence>
<dbReference type="AlphaFoldDB" id="A0A918S4T2"/>
<organism evidence="1 2">
    <name type="scientific">Devosia pacifica</name>
    <dbReference type="NCBI Taxonomy" id="1335967"/>
    <lineage>
        <taxon>Bacteria</taxon>
        <taxon>Pseudomonadati</taxon>
        <taxon>Pseudomonadota</taxon>
        <taxon>Alphaproteobacteria</taxon>
        <taxon>Hyphomicrobiales</taxon>
        <taxon>Devosiaceae</taxon>
        <taxon>Devosia</taxon>
    </lineage>
</organism>